<comment type="caution">
    <text evidence="1">The sequence shown here is derived from an EMBL/GenBank/DDBJ whole genome shotgun (WGS) entry which is preliminary data.</text>
</comment>
<organism evidence="1 2">
    <name type="scientific">Flavobacterium zubiriense</name>
    <dbReference type="NCBI Taxonomy" id="3138075"/>
    <lineage>
        <taxon>Bacteria</taxon>
        <taxon>Pseudomonadati</taxon>
        <taxon>Bacteroidota</taxon>
        <taxon>Flavobacteriia</taxon>
        <taxon>Flavobacteriales</taxon>
        <taxon>Flavobacteriaceae</taxon>
        <taxon>Flavobacterium</taxon>
    </lineage>
</organism>
<protein>
    <submittedName>
        <fullName evidence="1">DHCW motif cupin fold protein</fullName>
    </submittedName>
</protein>
<reference evidence="1 2" key="1">
    <citation type="submission" date="2024-04" db="EMBL/GenBank/DDBJ databases">
        <title>New Clade of Flavobacterium.</title>
        <authorList>
            <person name="Matos L."/>
            <person name="Proenca D.N."/>
            <person name="Fransisco R.M."/>
            <person name="Chung A.P."/>
            <person name="Maccario L."/>
            <person name="Sorensen S.J."/>
            <person name="Morais P.V."/>
        </authorList>
    </citation>
    <scope>NUCLEOTIDE SEQUENCE [LARGE SCALE GENOMIC DNA]</scope>
    <source>
        <strain evidence="1 2">FZUC8N2.13</strain>
    </source>
</reference>
<dbReference type="RefSeq" id="WP_373405102.1">
    <property type="nucleotide sequence ID" value="NZ_JBCFQL010000001.1"/>
</dbReference>
<proteinExistence type="predicted"/>
<dbReference type="SUPFAM" id="SSF51182">
    <property type="entry name" value="RmlC-like cupins"/>
    <property type="match status" value="1"/>
</dbReference>
<dbReference type="InterPro" id="IPR011051">
    <property type="entry name" value="RmlC_Cupin_sf"/>
</dbReference>
<evidence type="ECO:0000313" key="2">
    <source>
        <dbReference type="Proteomes" id="UP001574169"/>
    </source>
</evidence>
<gene>
    <name evidence="1" type="ORF">AAGV28_01725</name>
</gene>
<dbReference type="Proteomes" id="UP001574169">
    <property type="component" value="Unassembled WGS sequence"/>
</dbReference>
<sequence>MSNIPFQTIDWTLIKKEEYKGETGIAYWQTIQFPGLRIRLVEYSNGYLADHWCQKGHIVHCLEGEFVSELSTGEKIKLTKGETYVVSDELSSHRSITENNVKLLIVDGDFLKYIE</sequence>
<dbReference type="NCBIfam" id="NF038084">
    <property type="entry name" value="DHCW_cupin"/>
    <property type="match status" value="1"/>
</dbReference>
<accession>A0ABV4T7I6</accession>
<dbReference type="Gene3D" id="2.60.120.10">
    <property type="entry name" value="Jelly Rolls"/>
    <property type="match status" value="1"/>
</dbReference>
<name>A0ABV4T7I6_9FLAO</name>
<dbReference type="InterPro" id="IPR047713">
    <property type="entry name" value="DHCW_cupin"/>
</dbReference>
<keyword evidence="2" id="KW-1185">Reference proteome</keyword>
<evidence type="ECO:0000313" key="1">
    <source>
        <dbReference type="EMBL" id="MFA9190075.1"/>
    </source>
</evidence>
<dbReference type="InterPro" id="IPR014710">
    <property type="entry name" value="RmlC-like_jellyroll"/>
</dbReference>
<dbReference type="EMBL" id="JBCFQL010000001">
    <property type="protein sequence ID" value="MFA9190075.1"/>
    <property type="molecule type" value="Genomic_DNA"/>
</dbReference>